<dbReference type="GO" id="GO:0019843">
    <property type="term" value="F:rRNA binding"/>
    <property type="evidence" value="ECO:0007669"/>
    <property type="project" value="InterPro"/>
</dbReference>
<evidence type="ECO:0000259" key="8">
    <source>
        <dbReference type="SMART" id="SM01390"/>
    </source>
</evidence>
<evidence type="ECO:0000256" key="1">
    <source>
        <dbReference type="ARBA" id="ARBA00004604"/>
    </source>
</evidence>
<evidence type="ECO:0000313" key="9">
    <source>
        <dbReference type="EMBL" id="CAI3997190.1"/>
    </source>
</evidence>
<dbReference type="EMBL" id="CAMXCT030002302">
    <property type="protein sequence ID" value="CAL4784502.1"/>
    <property type="molecule type" value="Genomic_DNA"/>
</dbReference>
<evidence type="ECO:0000256" key="5">
    <source>
        <dbReference type="ARBA" id="ARBA00023242"/>
    </source>
</evidence>
<keyword evidence="11" id="KW-1185">Reference proteome</keyword>
<comment type="similarity">
    <text evidence="2">Belongs to the universal ribosomal protein uS4 family.</text>
</comment>
<dbReference type="InterPro" id="IPR022801">
    <property type="entry name" value="Ribosomal_uS4"/>
</dbReference>
<comment type="caution">
    <text evidence="9">The sequence shown here is derived from an EMBL/GenBank/DDBJ whole genome shotgun (WGS) entry which is preliminary data.</text>
</comment>
<sequence>MRQLKHHEQRLLKKVNFYDWKSTKNVRESQILRRYQIEDREDYTKYQKVAKLIMMLCARLRKLKSSDEDRIKMTEILLDKLYSLGLINNNQSLEDCHEIPASTFCRRRLAVVIVRMKFADGLSKAISYIKQGEIRIGPDVVTNPALHITRDMEDHITWAEGSKMRRHIKEFANEETQVPQLLLLLLLQLNRVVIFFTNPPGRRL</sequence>
<dbReference type="InterPro" id="IPR036986">
    <property type="entry name" value="S4_RNA-bd_sf"/>
</dbReference>
<protein>
    <submittedName>
        <fullName evidence="10">U3 small nucleolar ribonucleoprotein IMP3</fullName>
    </submittedName>
</protein>
<keyword evidence="5" id="KW-0539">Nucleus</keyword>
<keyword evidence="4 7" id="KW-0694">RNA-binding</keyword>
<dbReference type="Proteomes" id="UP001152797">
    <property type="component" value="Unassembled WGS sequence"/>
</dbReference>
<keyword evidence="3" id="KW-0690">Ribosome biogenesis</keyword>
<evidence type="ECO:0000313" key="10">
    <source>
        <dbReference type="EMBL" id="CAL4784502.1"/>
    </source>
</evidence>
<dbReference type="Pfam" id="PF00163">
    <property type="entry name" value="Ribosomal_S4"/>
    <property type="match status" value="1"/>
</dbReference>
<keyword evidence="6 10" id="KW-0687">Ribonucleoprotein</keyword>
<dbReference type="PROSITE" id="PS50889">
    <property type="entry name" value="S4"/>
    <property type="match status" value="1"/>
</dbReference>
<dbReference type="PANTHER" id="PTHR11831:SF1">
    <property type="entry name" value="U3 SMALL NUCLEOLAR RIBONUCLEOPROTEIN PROTEIN IMP3"/>
    <property type="match status" value="1"/>
</dbReference>
<comment type="subcellular location">
    <subcellularLocation>
        <location evidence="1">Nucleus</location>
        <location evidence="1">Nucleolus</location>
    </subcellularLocation>
</comment>
<proteinExistence type="inferred from homology"/>
<feature type="domain" description="Small ribosomal subunit protein uS4 N-terminal" evidence="8">
    <location>
        <begin position="3"/>
        <end position="106"/>
    </location>
</feature>
<dbReference type="PANTHER" id="PTHR11831">
    <property type="entry name" value="30S 40S RIBOSOMAL PROTEIN"/>
    <property type="match status" value="1"/>
</dbReference>
<dbReference type="GO" id="GO:0030515">
    <property type="term" value="F:snoRNA binding"/>
    <property type="evidence" value="ECO:0007669"/>
    <property type="project" value="TreeGrafter"/>
</dbReference>
<evidence type="ECO:0000256" key="7">
    <source>
        <dbReference type="PROSITE-ProRule" id="PRU00182"/>
    </source>
</evidence>
<evidence type="ECO:0000256" key="2">
    <source>
        <dbReference type="ARBA" id="ARBA00007465"/>
    </source>
</evidence>
<evidence type="ECO:0000313" key="11">
    <source>
        <dbReference type="Proteomes" id="UP001152797"/>
    </source>
</evidence>
<organism evidence="9">
    <name type="scientific">Cladocopium goreaui</name>
    <dbReference type="NCBI Taxonomy" id="2562237"/>
    <lineage>
        <taxon>Eukaryota</taxon>
        <taxon>Sar</taxon>
        <taxon>Alveolata</taxon>
        <taxon>Dinophyceae</taxon>
        <taxon>Suessiales</taxon>
        <taxon>Symbiodiniaceae</taxon>
        <taxon>Cladocopium</taxon>
    </lineage>
</organism>
<dbReference type="CDD" id="cd00165">
    <property type="entry name" value="S4"/>
    <property type="match status" value="1"/>
</dbReference>
<reference evidence="9" key="1">
    <citation type="submission" date="2022-10" db="EMBL/GenBank/DDBJ databases">
        <authorList>
            <person name="Chen Y."/>
            <person name="Dougan E. K."/>
            <person name="Chan C."/>
            <person name="Rhodes N."/>
            <person name="Thang M."/>
        </authorList>
    </citation>
    <scope>NUCLEOTIDE SEQUENCE</scope>
</reference>
<dbReference type="GO" id="GO:0032040">
    <property type="term" value="C:small-subunit processome"/>
    <property type="evidence" value="ECO:0007669"/>
    <property type="project" value="TreeGrafter"/>
</dbReference>
<dbReference type="GO" id="GO:0034457">
    <property type="term" value="C:Mpp10 complex"/>
    <property type="evidence" value="ECO:0007669"/>
    <property type="project" value="TreeGrafter"/>
</dbReference>
<dbReference type="SUPFAM" id="SSF55174">
    <property type="entry name" value="Alpha-L RNA-binding motif"/>
    <property type="match status" value="1"/>
</dbReference>
<name>A0A9P1G472_9DINO</name>
<dbReference type="GO" id="GO:0006364">
    <property type="term" value="P:rRNA processing"/>
    <property type="evidence" value="ECO:0007669"/>
    <property type="project" value="TreeGrafter"/>
</dbReference>
<dbReference type="EMBL" id="CAMXCT010002302">
    <property type="protein sequence ID" value="CAI3997190.1"/>
    <property type="molecule type" value="Genomic_DNA"/>
</dbReference>
<reference evidence="10 11" key="2">
    <citation type="submission" date="2024-05" db="EMBL/GenBank/DDBJ databases">
        <authorList>
            <person name="Chen Y."/>
            <person name="Shah S."/>
            <person name="Dougan E. K."/>
            <person name="Thang M."/>
            <person name="Chan C."/>
        </authorList>
    </citation>
    <scope>NUCLEOTIDE SEQUENCE [LARGE SCALE GENOMIC DNA]</scope>
</reference>
<dbReference type="OrthoDB" id="10248812at2759"/>
<accession>A0A9P1G472</accession>
<dbReference type="SMART" id="SM01390">
    <property type="entry name" value="Ribosomal_S4"/>
    <property type="match status" value="1"/>
</dbReference>
<gene>
    <name evidence="9" type="ORF">C1SCF055_LOCUS23599</name>
</gene>
<evidence type="ECO:0000256" key="3">
    <source>
        <dbReference type="ARBA" id="ARBA00022517"/>
    </source>
</evidence>
<dbReference type="Pfam" id="PF01479">
    <property type="entry name" value="S4"/>
    <property type="match status" value="1"/>
</dbReference>
<dbReference type="InterPro" id="IPR002942">
    <property type="entry name" value="S4_RNA-bd"/>
</dbReference>
<dbReference type="EMBL" id="CAMXCT020002302">
    <property type="protein sequence ID" value="CAL1150565.1"/>
    <property type="molecule type" value="Genomic_DNA"/>
</dbReference>
<evidence type="ECO:0000256" key="6">
    <source>
        <dbReference type="ARBA" id="ARBA00023274"/>
    </source>
</evidence>
<dbReference type="Gene3D" id="3.10.290.10">
    <property type="entry name" value="RNA-binding S4 domain"/>
    <property type="match status" value="1"/>
</dbReference>
<evidence type="ECO:0000256" key="4">
    <source>
        <dbReference type="ARBA" id="ARBA00022884"/>
    </source>
</evidence>
<dbReference type="InterPro" id="IPR001912">
    <property type="entry name" value="Ribosomal_uS4_N"/>
</dbReference>
<dbReference type="AlphaFoldDB" id="A0A9P1G472"/>
<dbReference type="GO" id="GO:0042274">
    <property type="term" value="P:ribosomal small subunit biogenesis"/>
    <property type="evidence" value="ECO:0007669"/>
    <property type="project" value="TreeGrafter"/>
</dbReference>